<dbReference type="EMBL" id="SWLG01000004">
    <property type="protein sequence ID" value="TLS38185.1"/>
    <property type="molecule type" value="Genomic_DNA"/>
</dbReference>
<dbReference type="GO" id="GO:0016491">
    <property type="term" value="F:oxidoreductase activity"/>
    <property type="evidence" value="ECO:0007669"/>
    <property type="project" value="UniProtKB-KW"/>
</dbReference>
<name>A0A5R9FF33_9BACL</name>
<dbReference type="Proteomes" id="UP000308230">
    <property type="component" value="Unassembled WGS sequence"/>
</dbReference>
<comment type="similarity">
    <text evidence="1 3">Belongs to the short-chain dehydrogenases/reductases (SDR) family.</text>
</comment>
<dbReference type="OrthoDB" id="9775296at2"/>
<organism evidence="4 5">
    <name type="scientific">Exobacillus caeni</name>
    <dbReference type="NCBI Taxonomy" id="2574798"/>
    <lineage>
        <taxon>Bacteria</taxon>
        <taxon>Bacillati</taxon>
        <taxon>Bacillota</taxon>
        <taxon>Bacilli</taxon>
        <taxon>Bacillales</taxon>
        <taxon>Guptibacillaceae</taxon>
        <taxon>Exobacillus</taxon>
    </lineage>
</organism>
<dbReference type="CDD" id="cd05374">
    <property type="entry name" value="17beta-HSD-like_SDR_c"/>
    <property type="match status" value="1"/>
</dbReference>
<gene>
    <name evidence="4" type="ORF">FCL54_06505</name>
</gene>
<evidence type="ECO:0000313" key="4">
    <source>
        <dbReference type="EMBL" id="TLS38185.1"/>
    </source>
</evidence>
<dbReference type="InterPro" id="IPR002347">
    <property type="entry name" value="SDR_fam"/>
</dbReference>
<dbReference type="InterPro" id="IPR036291">
    <property type="entry name" value="NAD(P)-bd_dom_sf"/>
</dbReference>
<dbReference type="PANTHER" id="PTHR43976:SF16">
    <property type="entry name" value="SHORT-CHAIN DEHYDROGENASE_REDUCTASE FAMILY PROTEIN"/>
    <property type="match status" value="1"/>
</dbReference>
<protein>
    <submittedName>
        <fullName evidence="4">SDR family oxidoreductase</fullName>
    </submittedName>
</protein>
<comment type="caution">
    <text evidence="4">The sequence shown here is derived from an EMBL/GenBank/DDBJ whole genome shotgun (WGS) entry which is preliminary data.</text>
</comment>
<dbReference type="InterPro" id="IPR051911">
    <property type="entry name" value="SDR_oxidoreductase"/>
</dbReference>
<dbReference type="RefSeq" id="WP_138124457.1">
    <property type="nucleotide sequence ID" value="NZ_SWLG01000004.1"/>
</dbReference>
<dbReference type="PROSITE" id="PS00061">
    <property type="entry name" value="ADH_SHORT"/>
    <property type="match status" value="1"/>
</dbReference>
<dbReference type="SUPFAM" id="SSF51735">
    <property type="entry name" value="NAD(P)-binding Rossmann-fold domains"/>
    <property type="match status" value="1"/>
</dbReference>
<accession>A0A5R9FF33</accession>
<evidence type="ECO:0000313" key="5">
    <source>
        <dbReference type="Proteomes" id="UP000308230"/>
    </source>
</evidence>
<dbReference type="PRINTS" id="PR00081">
    <property type="entry name" value="GDHRDH"/>
</dbReference>
<keyword evidence="5" id="KW-1185">Reference proteome</keyword>
<dbReference type="PRINTS" id="PR00080">
    <property type="entry name" value="SDRFAMILY"/>
</dbReference>
<sequence>MRDKKEVLITGTSSGFGLMASLSFAKAGYHVIATMRDLRKQNQLVQLAETEGLTELIEIVQLDVNEGEQASEKVRQIIESVGRIDVLVNNAGYAAGGFIEDIPLDEWKRQFDTNFFGIVSVTNAVLPFMRKQKSGMILNISSISGRVAFPGMGPYVASKFAVEGYSETLRLEMKKYGIHVVLIEPGSYKTDIWEKSLAEFTEKPNSAYKSQLSSMLGQVKQISKGAGDPEEVSKLMVKVADTANPSLRYPIGKGVKASVRLKNTLPWKWIEKIITKQIDY</sequence>
<reference evidence="4 5" key="1">
    <citation type="submission" date="2019-04" db="EMBL/GenBank/DDBJ databases">
        <title>Bacillus caeni sp. nov., a bacterium isolated from mangrove sediment.</title>
        <authorList>
            <person name="Huang H."/>
            <person name="Mo K."/>
            <person name="Hu Y."/>
        </authorList>
    </citation>
    <scope>NUCLEOTIDE SEQUENCE [LARGE SCALE GENOMIC DNA]</scope>
    <source>
        <strain evidence="4 5">HB172195</strain>
    </source>
</reference>
<dbReference type="Pfam" id="PF00106">
    <property type="entry name" value="adh_short"/>
    <property type="match status" value="1"/>
</dbReference>
<dbReference type="InterPro" id="IPR020904">
    <property type="entry name" value="Sc_DH/Rdtase_CS"/>
</dbReference>
<evidence type="ECO:0000256" key="2">
    <source>
        <dbReference type="ARBA" id="ARBA00023002"/>
    </source>
</evidence>
<proteinExistence type="inferred from homology"/>
<dbReference type="PANTHER" id="PTHR43976">
    <property type="entry name" value="SHORT CHAIN DEHYDROGENASE"/>
    <property type="match status" value="1"/>
</dbReference>
<dbReference type="NCBIfam" id="NF005372">
    <property type="entry name" value="PRK06914.1"/>
    <property type="match status" value="1"/>
</dbReference>
<keyword evidence="2" id="KW-0560">Oxidoreductase</keyword>
<evidence type="ECO:0000256" key="1">
    <source>
        <dbReference type="ARBA" id="ARBA00006484"/>
    </source>
</evidence>
<dbReference type="AlphaFoldDB" id="A0A5R9FF33"/>
<dbReference type="Gene3D" id="3.40.50.720">
    <property type="entry name" value="NAD(P)-binding Rossmann-like Domain"/>
    <property type="match status" value="1"/>
</dbReference>
<evidence type="ECO:0000256" key="3">
    <source>
        <dbReference type="RuleBase" id="RU000363"/>
    </source>
</evidence>